<dbReference type="AlphaFoldDB" id="A0A1M6QC54"/>
<name>A0A1M6QC54_9FIRM</name>
<reference evidence="2 3" key="1">
    <citation type="submission" date="2016-11" db="EMBL/GenBank/DDBJ databases">
        <authorList>
            <person name="Jaros S."/>
            <person name="Januszkiewicz K."/>
            <person name="Wedrychowicz H."/>
        </authorList>
    </citation>
    <scope>NUCLEOTIDE SEQUENCE [LARGE SCALE GENOMIC DNA]</scope>
    <source>
        <strain evidence="2 3">DSM 15480</strain>
    </source>
</reference>
<evidence type="ECO:0000313" key="2">
    <source>
        <dbReference type="EMBL" id="SHK17657.1"/>
    </source>
</evidence>
<feature type="transmembrane region" description="Helical" evidence="1">
    <location>
        <begin position="12"/>
        <end position="30"/>
    </location>
</feature>
<dbReference type="EMBL" id="FQZY01000033">
    <property type="protein sequence ID" value="SHK17657.1"/>
    <property type="molecule type" value="Genomic_DNA"/>
</dbReference>
<sequence length="144" mass="16755">MLKKIRNGIFKYMILFVIFGGIYFGIETWWRGHLANWRMAVMGGIIAVLIGMTNSLFSRETSFILQCIVGMLIATLAEAIMGTYWLDHGMKVWTYSRLPFTYVHGTVNLLYSLGWFFLSALCIVVDDVIRWLFFGEPRPHYKLR</sequence>
<proteinExistence type="predicted"/>
<dbReference type="OrthoDB" id="1752779at2"/>
<keyword evidence="1" id="KW-0812">Transmembrane</keyword>
<dbReference type="RefSeq" id="WP_073110709.1">
    <property type="nucleotide sequence ID" value="NZ_FQZY01000033.1"/>
</dbReference>
<accession>A0A1M6QC54</accession>
<keyword evidence="3" id="KW-1185">Reference proteome</keyword>
<keyword evidence="1" id="KW-0472">Membrane</keyword>
<feature type="transmembrane region" description="Helical" evidence="1">
    <location>
        <begin position="63"/>
        <end position="86"/>
    </location>
</feature>
<evidence type="ECO:0000313" key="3">
    <source>
        <dbReference type="Proteomes" id="UP000184301"/>
    </source>
</evidence>
<feature type="transmembrane region" description="Helical" evidence="1">
    <location>
        <begin position="36"/>
        <end position="56"/>
    </location>
</feature>
<gene>
    <name evidence="2" type="ORF">SAMN02745243_02379</name>
</gene>
<feature type="transmembrane region" description="Helical" evidence="1">
    <location>
        <begin position="109"/>
        <end position="134"/>
    </location>
</feature>
<dbReference type="Proteomes" id="UP000184301">
    <property type="component" value="Unassembled WGS sequence"/>
</dbReference>
<organism evidence="2 3">
    <name type="scientific">Hespellia stercorisuis DSM 15480</name>
    <dbReference type="NCBI Taxonomy" id="1121950"/>
    <lineage>
        <taxon>Bacteria</taxon>
        <taxon>Bacillati</taxon>
        <taxon>Bacillota</taxon>
        <taxon>Clostridia</taxon>
        <taxon>Lachnospirales</taxon>
        <taxon>Lachnospiraceae</taxon>
        <taxon>Hespellia</taxon>
    </lineage>
</organism>
<keyword evidence="1" id="KW-1133">Transmembrane helix</keyword>
<protein>
    <submittedName>
        <fullName evidence="2">Putative ABC-transporter type IV</fullName>
    </submittedName>
</protein>
<evidence type="ECO:0000256" key="1">
    <source>
        <dbReference type="SAM" id="Phobius"/>
    </source>
</evidence>